<keyword evidence="9" id="KW-1185">Reference proteome</keyword>
<evidence type="ECO:0000256" key="6">
    <source>
        <dbReference type="SAM" id="Phobius"/>
    </source>
</evidence>
<feature type="transmembrane region" description="Helical" evidence="6">
    <location>
        <begin position="6"/>
        <end position="29"/>
    </location>
</feature>
<comment type="subcellular location">
    <subcellularLocation>
        <location evidence="1">Cell membrane</location>
        <topology evidence="1">Multi-pass membrane protein</topology>
    </subcellularLocation>
</comment>
<evidence type="ECO:0000256" key="4">
    <source>
        <dbReference type="ARBA" id="ARBA00022989"/>
    </source>
</evidence>
<feature type="transmembrane region" description="Helical" evidence="6">
    <location>
        <begin position="261"/>
        <end position="283"/>
    </location>
</feature>
<feature type="domain" description="Type II secretion system protein GspF" evidence="7">
    <location>
        <begin position="155"/>
        <end position="275"/>
    </location>
</feature>
<gene>
    <name evidence="8" type="ORF">LHA35_03600</name>
</gene>
<evidence type="ECO:0000256" key="5">
    <source>
        <dbReference type="ARBA" id="ARBA00023136"/>
    </source>
</evidence>
<evidence type="ECO:0000256" key="1">
    <source>
        <dbReference type="ARBA" id="ARBA00004651"/>
    </source>
</evidence>
<evidence type="ECO:0000313" key="8">
    <source>
        <dbReference type="EMBL" id="MCB4820813.1"/>
    </source>
</evidence>
<dbReference type="PANTHER" id="PTHR35007">
    <property type="entry name" value="INTEGRAL MEMBRANE PROTEIN-RELATED"/>
    <property type="match status" value="1"/>
</dbReference>
<dbReference type="EMBL" id="JAJAQI010000003">
    <property type="protein sequence ID" value="MCB4820813.1"/>
    <property type="molecule type" value="Genomic_DNA"/>
</dbReference>
<keyword evidence="4 6" id="KW-1133">Transmembrane helix</keyword>
<dbReference type="PANTHER" id="PTHR35007:SF1">
    <property type="entry name" value="PILUS ASSEMBLY PROTEIN"/>
    <property type="match status" value="1"/>
</dbReference>
<feature type="transmembrane region" description="Helical" evidence="6">
    <location>
        <begin position="88"/>
        <end position="109"/>
    </location>
</feature>
<dbReference type="RefSeq" id="WP_226604578.1">
    <property type="nucleotide sequence ID" value="NZ_JAJAQI010000003.1"/>
</dbReference>
<evidence type="ECO:0000259" key="7">
    <source>
        <dbReference type="Pfam" id="PF00482"/>
    </source>
</evidence>
<evidence type="ECO:0000256" key="2">
    <source>
        <dbReference type="ARBA" id="ARBA00022475"/>
    </source>
</evidence>
<feature type="transmembrane region" description="Helical" evidence="6">
    <location>
        <begin position="295"/>
        <end position="314"/>
    </location>
</feature>
<dbReference type="Proteomes" id="UP001139311">
    <property type="component" value="Unassembled WGS sequence"/>
</dbReference>
<name>A0A9X1ICH3_9PROT</name>
<accession>A0A9X1ICH3</accession>
<dbReference type="AlphaFoldDB" id="A0A9X1ICH3"/>
<protein>
    <submittedName>
        <fullName evidence="8">Type II secretion system F family protein</fullName>
    </submittedName>
</protein>
<proteinExistence type="predicted"/>
<evidence type="ECO:0000313" key="9">
    <source>
        <dbReference type="Proteomes" id="UP001139311"/>
    </source>
</evidence>
<dbReference type="GO" id="GO:0005886">
    <property type="term" value="C:plasma membrane"/>
    <property type="evidence" value="ECO:0007669"/>
    <property type="project" value="UniProtKB-SubCell"/>
</dbReference>
<comment type="caution">
    <text evidence="8">The sequence shown here is derived from an EMBL/GenBank/DDBJ whole genome shotgun (WGS) entry which is preliminary data.</text>
</comment>
<sequence>MSGLPPGLLAAGAGLLGLGLAVTLGLGALKRQDQRRARLLAVVGPHRPAGLAATLRQDRLRGLAELPWLARALELLGLRLERAAAYPVRWWIILLVALPLARAAAGLLAALGGDALLLAMPAFWFLFCRAAFGWLDARRRETLFRQFPDALGMITRAVRVGIPVSEAIRSVAQEAPPETAAEFQRIADRLSIGLPLEQALAETAHRTGVPEYRFFATALALQSQTGGGLSETLENLAEVIRKRVALKERGYALAAEARTSAGILAALPFFTCGVLAVLSPGYIALLFSDPGGQQILAAAIGLLVAGILLMRGMIRRALS</sequence>
<dbReference type="Gene3D" id="1.20.81.30">
    <property type="entry name" value="Type II secretion system (T2SS), domain F"/>
    <property type="match status" value="1"/>
</dbReference>
<keyword evidence="3 6" id="KW-0812">Transmembrane</keyword>
<evidence type="ECO:0000256" key="3">
    <source>
        <dbReference type="ARBA" id="ARBA00022692"/>
    </source>
</evidence>
<dbReference type="InterPro" id="IPR042094">
    <property type="entry name" value="T2SS_GspF_sf"/>
</dbReference>
<dbReference type="InterPro" id="IPR018076">
    <property type="entry name" value="T2SS_GspF_dom"/>
</dbReference>
<keyword evidence="5 6" id="KW-0472">Membrane</keyword>
<organism evidence="8 9">
    <name type="scientific">Roseicella aerolata</name>
    <dbReference type="NCBI Taxonomy" id="2883479"/>
    <lineage>
        <taxon>Bacteria</taxon>
        <taxon>Pseudomonadati</taxon>
        <taxon>Pseudomonadota</taxon>
        <taxon>Alphaproteobacteria</taxon>
        <taxon>Acetobacterales</taxon>
        <taxon>Roseomonadaceae</taxon>
        <taxon>Roseicella</taxon>
    </lineage>
</organism>
<keyword evidence="2" id="KW-1003">Cell membrane</keyword>
<feature type="transmembrane region" description="Helical" evidence="6">
    <location>
        <begin position="115"/>
        <end position="135"/>
    </location>
</feature>
<reference evidence="8" key="1">
    <citation type="submission" date="2021-10" db="EMBL/GenBank/DDBJ databases">
        <title>Roseicella aerolatum sp. nov., isolated from aerosols of e-waste dismantling site.</title>
        <authorList>
            <person name="Qin T."/>
        </authorList>
    </citation>
    <scope>NUCLEOTIDE SEQUENCE</scope>
    <source>
        <strain evidence="8">GB24</strain>
    </source>
</reference>
<dbReference type="Pfam" id="PF00482">
    <property type="entry name" value="T2SSF"/>
    <property type="match status" value="1"/>
</dbReference>